<dbReference type="EMBL" id="BAFO02000037">
    <property type="protein sequence ID" value="GAD87715.1"/>
    <property type="molecule type" value="Genomic_DNA"/>
</dbReference>
<evidence type="ECO:0000256" key="2">
    <source>
        <dbReference type="ARBA" id="ARBA00009347"/>
    </source>
</evidence>
<dbReference type="InterPro" id="IPR006091">
    <property type="entry name" value="Acyl-CoA_Oxase/DH_mid-dom"/>
</dbReference>
<evidence type="ECO:0000313" key="11">
    <source>
        <dbReference type="EMBL" id="GAD87715.1"/>
    </source>
</evidence>
<keyword evidence="5 7" id="KW-0560">Oxidoreductase</keyword>
<dbReference type="InterPro" id="IPR013786">
    <property type="entry name" value="AcylCoA_DH/ox_N"/>
</dbReference>
<keyword evidence="3 7" id="KW-0285">Flavoprotein</keyword>
<accession>U5EKE6</accession>
<evidence type="ECO:0000256" key="4">
    <source>
        <dbReference type="ARBA" id="ARBA00022827"/>
    </source>
</evidence>
<protein>
    <submittedName>
        <fullName evidence="11">Acyl-CoA dehydrogenase</fullName>
    </submittedName>
</protein>
<proteinExistence type="inferred from homology"/>
<dbReference type="SUPFAM" id="SSF56645">
    <property type="entry name" value="Acyl-CoA dehydrogenase NM domain-like"/>
    <property type="match status" value="1"/>
</dbReference>
<evidence type="ECO:0000259" key="10">
    <source>
        <dbReference type="Pfam" id="PF02771"/>
    </source>
</evidence>
<dbReference type="FunFam" id="2.40.110.10:FF:000002">
    <property type="entry name" value="Acyl-CoA dehydrogenase fadE12"/>
    <property type="match status" value="1"/>
</dbReference>
<dbReference type="Gene3D" id="1.10.540.10">
    <property type="entry name" value="Acyl-CoA dehydrogenase/oxidase, N-terminal domain"/>
    <property type="match status" value="1"/>
</dbReference>
<dbReference type="InterPro" id="IPR009075">
    <property type="entry name" value="AcylCo_DH/oxidase_C"/>
</dbReference>
<evidence type="ECO:0000256" key="6">
    <source>
        <dbReference type="ARBA" id="ARBA00052546"/>
    </source>
</evidence>
<sequence>MIEWSETDLMIRDAVRTFIDKEVRPHLDALDSGEMLPYPILRKLFSQFGIDAMGEDAVTKMLAKEAAGGEKSGGGGSPFGGQQSMMAVLISELSGVCMGLVSALGVSIGLGATTIMSRGTLAQKQRWLADIVTLRKVASWAITEPDSGSDAFGGMKTRVERDGEDYILNGQKTFITNGPCADVMIVYAKLDEGDGGDKRDRKVLTFVLDKGMEGLTQGKPFKKMGLHSSPTGELFFDNVRLSRDRLLGETEEHKGGDGRESARASFTAERIGVGFMALGIIEECHRLCVDYARNRTLWGQEIGRFQLIQLKLAKMEIARINVQNMVFNVLERAKAGKPPSLAEASAMKLYCSEAATEVAMEAVQLFGGNGYMSEYRVEQLARDAKSLMIYAGSNEIQVTHIAKGLLGK</sequence>
<dbReference type="InterPro" id="IPR036250">
    <property type="entry name" value="AcylCo_DH-like_C"/>
</dbReference>
<dbReference type="InterPro" id="IPR037069">
    <property type="entry name" value="AcylCoA_DH/ox_N_sf"/>
</dbReference>
<evidence type="ECO:0000259" key="8">
    <source>
        <dbReference type="Pfam" id="PF00441"/>
    </source>
</evidence>
<dbReference type="Pfam" id="PF00441">
    <property type="entry name" value="Acyl-CoA_dh_1"/>
    <property type="match status" value="1"/>
</dbReference>
<keyword evidence="12" id="KW-1185">Reference proteome</keyword>
<name>U5EKE6_NOCAS</name>
<dbReference type="GeneID" id="91515350"/>
<dbReference type="STRING" id="1824.SAMN05444423_103183"/>
<gene>
    <name evidence="11" type="ORF">NCAST_37_00220</name>
</gene>
<feature type="domain" description="Acyl-CoA dehydrogenase/oxidase N-terminal" evidence="10">
    <location>
        <begin position="5"/>
        <end position="133"/>
    </location>
</feature>
<dbReference type="GO" id="GO:0050660">
    <property type="term" value="F:flavin adenine dinucleotide binding"/>
    <property type="evidence" value="ECO:0007669"/>
    <property type="project" value="InterPro"/>
</dbReference>
<evidence type="ECO:0000256" key="3">
    <source>
        <dbReference type="ARBA" id="ARBA00022630"/>
    </source>
</evidence>
<dbReference type="SUPFAM" id="SSF47203">
    <property type="entry name" value="Acyl-CoA dehydrogenase C-terminal domain-like"/>
    <property type="match status" value="1"/>
</dbReference>
<dbReference type="OrthoDB" id="8876745at2"/>
<dbReference type="InterPro" id="IPR046373">
    <property type="entry name" value="Acyl-CoA_Oxase/DH_mid-dom_sf"/>
</dbReference>
<dbReference type="Gene3D" id="1.20.140.10">
    <property type="entry name" value="Butyryl-CoA Dehydrogenase, subunit A, domain 3"/>
    <property type="match status" value="1"/>
</dbReference>
<organism evidence="11 12">
    <name type="scientific">Nocardia asteroides NBRC 15531</name>
    <dbReference type="NCBI Taxonomy" id="1110697"/>
    <lineage>
        <taxon>Bacteria</taxon>
        <taxon>Bacillati</taxon>
        <taxon>Actinomycetota</taxon>
        <taxon>Actinomycetes</taxon>
        <taxon>Mycobacteriales</taxon>
        <taxon>Nocardiaceae</taxon>
        <taxon>Nocardia</taxon>
    </lineage>
</organism>
<dbReference type="InterPro" id="IPR009100">
    <property type="entry name" value="AcylCoA_DH/oxidase_NM_dom_sf"/>
</dbReference>
<dbReference type="Proteomes" id="UP000017048">
    <property type="component" value="Unassembled WGS sequence"/>
</dbReference>
<dbReference type="eggNOG" id="COG1960">
    <property type="taxonomic scope" value="Bacteria"/>
</dbReference>
<evidence type="ECO:0000313" key="12">
    <source>
        <dbReference type="Proteomes" id="UP000017048"/>
    </source>
</evidence>
<evidence type="ECO:0000256" key="5">
    <source>
        <dbReference type="ARBA" id="ARBA00023002"/>
    </source>
</evidence>
<comment type="similarity">
    <text evidence="2 7">Belongs to the acyl-CoA dehydrogenase family.</text>
</comment>
<dbReference type="PANTHER" id="PTHR43884:SF12">
    <property type="entry name" value="ISOVALERYL-COA DEHYDROGENASE, MITOCHONDRIAL-RELATED"/>
    <property type="match status" value="1"/>
</dbReference>
<feature type="domain" description="Acyl-CoA oxidase/dehydrogenase middle" evidence="9">
    <location>
        <begin position="140"/>
        <end position="239"/>
    </location>
</feature>
<evidence type="ECO:0000256" key="7">
    <source>
        <dbReference type="RuleBase" id="RU362125"/>
    </source>
</evidence>
<dbReference type="AlphaFoldDB" id="U5EKE6"/>
<dbReference type="PANTHER" id="PTHR43884">
    <property type="entry name" value="ACYL-COA DEHYDROGENASE"/>
    <property type="match status" value="1"/>
</dbReference>
<evidence type="ECO:0000256" key="1">
    <source>
        <dbReference type="ARBA" id="ARBA00001974"/>
    </source>
</evidence>
<dbReference type="GO" id="GO:0003995">
    <property type="term" value="F:acyl-CoA dehydrogenase activity"/>
    <property type="evidence" value="ECO:0007669"/>
    <property type="project" value="InterPro"/>
</dbReference>
<dbReference type="Gene3D" id="2.40.110.10">
    <property type="entry name" value="Butyryl-CoA Dehydrogenase, subunit A, domain 2"/>
    <property type="match status" value="1"/>
</dbReference>
<evidence type="ECO:0000259" key="9">
    <source>
        <dbReference type="Pfam" id="PF02770"/>
    </source>
</evidence>
<comment type="cofactor">
    <cofactor evidence="1 7">
        <name>FAD</name>
        <dbReference type="ChEBI" id="CHEBI:57692"/>
    </cofactor>
</comment>
<dbReference type="PROSITE" id="PS00072">
    <property type="entry name" value="ACYL_COA_DH_1"/>
    <property type="match status" value="1"/>
</dbReference>
<dbReference type="InterPro" id="IPR006089">
    <property type="entry name" value="Acyl-CoA_DH_CS"/>
</dbReference>
<dbReference type="Pfam" id="PF02771">
    <property type="entry name" value="Acyl-CoA_dh_N"/>
    <property type="match status" value="1"/>
</dbReference>
<dbReference type="Pfam" id="PF02770">
    <property type="entry name" value="Acyl-CoA_dh_M"/>
    <property type="match status" value="1"/>
</dbReference>
<keyword evidence="4 7" id="KW-0274">FAD</keyword>
<comment type="caution">
    <text evidence="11">The sequence shown here is derived from an EMBL/GenBank/DDBJ whole genome shotgun (WGS) entry which is preliminary data.</text>
</comment>
<reference evidence="11 12" key="1">
    <citation type="journal article" date="2014" name="BMC Genomics">
        <title>Genome based analysis of type-I polyketide synthase and nonribosomal peptide synthetase gene clusters in seven strains of five representative Nocardia species.</title>
        <authorList>
            <person name="Komaki H."/>
            <person name="Ichikawa N."/>
            <person name="Hosoyama A."/>
            <person name="Takahashi-Nakaguchi A."/>
            <person name="Matsuzawa T."/>
            <person name="Suzuki K."/>
            <person name="Fujita N."/>
            <person name="Gonoi T."/>
        </authorList>
    </citation>
    <scope>NUCLEOTIDE SEQUENCE [LARGE SCALE GENOMIC DNA]</scope>
    <source>
        <strain evidence="11 12">NBRC 15531</strain>
    </source>
</reference>
<feature type="domain" description="Acyl-CoA dehydrogenase/oxidase C-terminal" evidence="8">
    <location>
        <begin position="256"/>
        <end position="406"/>
    </location>
</feature>
<dbReference type="RefSeq" id="WP_019045237.1">
    <property type="nucleotide sequence ID" value="NZ_BAFO02000037.1"/>
</dbReference>
<comment type="catalytic activity">
    <reaction evidence="6">
        <text>a 2,3-saturated acyl-CoA + A = a 2,3-dehydroacyl-CoA + AH2</text>
        <dbReference type="Rhea" id="RHEA:48608"/>
        <dbReference type="ChEBI" id="CHEBI:13193"/>
        <dbReference type="ChEBI" id="CHEBI:17499"/>
        <dbReference type="ChEBI" id="CHEBI:60015"/>
        <dbReference type="ChEBI" id="CHEBI:65111"/>
    </reaction>
</comment>